<dbReference type="Proteomes" id="UP000334820">
    <property type="component" value="Unassembled WGS sequence"/>
</dbReference>
<keyword evidence="1" id="KW-0472">Membrane</keyword>
<dbReference type="AlphaFoldDB" id="A0A5J4KA01"/>
<proteinExistence type="predicted"/>
<keyword evidence="1" id="KW-0812">Transmembrane</keyword>
<evidence type="ECO:0000313" key="3">
    <source>
        <dbReference type="Proteomes" id="UP000334820"/>
    </source>
</evidence>
<evidence type="ECO:0000313" key="2">
    <source>
        <dbReference type="EMBL" id="GER83912.1"/>
    </source>
</evidence>
<keyword evidence="3" id="KW-1185">Reference proteome</keyword>
<feature type="transmembrane region" description="Helical" evidence="1">
    <location>
        <begin position="294"/>
        <end position="312"/>
    </location>
</feature>
<dbReference type="RefSeq" id="WP_151728604.1">
    <property type="nucleotide sequence ID" value="NZ_BKZV01000003.1"/>
</dbReference>
<reference evidence="2 3" key="1">
    <citation type="journal article" date="2019" name="Int. J. Syst. Evol. Microbiol.">
        <title>Thermogemmatispora aurantia sp. nov. and Thermogemmatispora argillosa sp. nov., within the class Ktedonobacteria, and emended description of the genus Thermogemmatispora.</title>
        <authorList>
            <person name="Zheng Y."/>
            <person name="Wang C.M."/>
            <person name="Sakai Y."/>
            <person name="Abe K."/>
            <person name="Yokota A."/>
            <person name="Yabe S."/>
        </authorList>
    </citation>
    <scope>NUCLEOTIDE SEQUENCE [LARGE SCALE GENOMIC DNA]</scope>
    <source>
        <strain evidence="2 3">A1-2</strain>
    </source>
</reference>
<feature type="transmembrane region" description="Helical" evidence="1">
    <location>
        <begin position="359"/>
        <end position="383"/>
    </location>
</feature>
<feature type="transmembrane region" description="Helical" evidence="1">
    <location>
        <begin position="319"/>
        <end position="339"/>
    </location>
</feature>
<accession>A0A5J4KA01</accession>
<keyword evidence="1" id="KW-1133">Transmembrane helix</keyword>
<gene>
    <name evidence="2" type="ORF">KTAU_25490</name>
</gene>
<feature type="transmembrane region" description="Helical" evidence="1">
    <location>
        <begin position="20"/>
        <end position="44"/>
    </location>
</feature>
<feature type="transmembrane region" description="Helical" evidence="1">
    <location>
        <begin position="166"/>
        <end position="189"/>
    </location>
</feature>
<feature type="transmembrane region" description="Helical" evidence="1">
    <location>
        <begin position="196"/>
        <end position="215"/>
    </location>
</feature>
<feature type="transmembrane region" description="Helical" evidence="1">
    <location>
        <begin position="141"/>
        <end position="160"/>
    </location>
</feature>
<protein>
    <submittedName>
        <fullName evidence="2">Uncharacterized protein</fullName>
    </submittedName>
</protein>
<comment type="caution">
    <text evidence="2">The sequence shown here is derived from an EMBL/GenBank/DDBJ whole genome shotgun (WGS) entry which is preliminary data.</text>
</comment>
<name>A0A5J4KA01_9CHLR</name>
<organism evidence="2 3">
    <name type="scientific">Thermogemmatispora aurantia</name>
    <dbReference type="NCBI Taxonomy" id="2045279"/>
    <lineage>
        <taxon>Bacteria</taxon>
        <taxon>Bacillati</taxon>
        <taxon>Chloroflexota</taxon>
        <taxon>Ktedonobacteria</taxon>
        <taxon>Thermogemmatisporales</taxon>
        <taxon>Thermogemmatisporaceae</taxon>
        <taxon>Thermogemmatispora</taxon>
    </lineage>
</organism>
<sequence length="432" mass="47423">MLALIRYKYLSGRRNNAAPFFVWSVVFVSALFLCLLAFAVAFGLSQGHHLALADLEVWLLAVGVLLIDVNVGRQTPLNLALAREWEFLTTLPLSPVSIAVVELFEWLLTSVLCVLAFLIAPLTACMLTSSTPFPLTLQAQAALLLYCLFIMLAGAALHLLSLRGEGYVVIPIRLASLVIIVMIVALSPLERSGIQLGLVAALRWQVVRLVALWLWPSTWAVESMRGALIFWLPLAGATALLAWVTVPGLLRYWQQKERVPRRPSGYLLRWLPSSGWSLACWLSLDMFFSPHLRFLPLIVSLNMSIVPIWYLFHLSNQELWLASILLVSARLGWPIYLYLQNVYRTLEGEGLPLASTDGLRAFAVAFALVYLPSIIVALIICLVAAPSLGLLPGFLLGLAGVLALACCAWSGVPRLGGFLALALIELLAALCM</sequence>
<feature type="transmembrane region" description="Helical" evidence="1">
    <location>
        <begin position="227"/>
        <end position="246"/>
    </location>
</feature>
<dbReference type="EMBL" id="BKZV01000003">
    <property type="protein sequence ID" value="GER83912.1"/>
    <property type="molecule type" value="Genomic_DNA"/>
</dbReference>
<feature type="transmembrane region" description="Helical" evidence="1">
    <location>
        <begin position="50"/>
        <end position="69"/>
    </location>
</feature>
<feature type="transmembrane region" description="Helical" evidence="1">
    <location>
        <begin position="106"/>
        <end position="129"/>
    </location>
</feature>
<feature type="transmembrane region" description="Helical" evidence="1">
    <location>
        <begin position="390"/>
        <end position="412"/>
    </location>
</feature>
<evidence type="ECO:0000256" key="1">
    <source>
        <dbReference type="SAM" id="Phobius"/>
    </source>
</evidence>